<dbReference type="Pfam" id="PF11951">
    <property type="entry name" value="Fungal_trans_2"/>
    <property type="match status" value="1"/>
</dbReference>
<dbReference type="Proteomes" id="UP000887229">
    <property type="component" value="Unassembled WGS sequence"/>
</dbReference>
<name>A0A9P8CTZ3_9HYPO</name>
<evidence type="ECO:0000259" key="4">
    <source>
        <dbReference type="PROSITE" id="PS50048"/>
    </source>
</evidence>
<dbReference type="InterPro" id="IPR021858">
    <property type="entry name" value="Fun_TF"/>
</dbReference>
<dbReference type="Gene3D" id="4.10.240.10">
    <property type="entry name" value="Zn(2)-C6 fungal-type DNA-binding domain"/>
    <property type="match status" value="1"/>
</dbReference>
<dbReference type="OrthoDB" id="5278208at2759"/>
<dbReference type="PANTHER" id="PTHR37534:SF10">
    <property type="entry name" value="ZN(II)2CYS6 TRANSCRIPTION FACTOR (EUROFUNG)"/>
    <property type="match status" value="1"/>
</dbReference>
<evidence type="ECO:0000256" key="2">
    <source>
        <dbReference type="ARBA" id="ARBA00023242"/>
    </source>
</evidence>
<sequence length="644" mass="73402">MDDPYRRYLSSMSGAGMHLVNIAQPPHPAPAALPSALFHDFTLQQAPDHHSAQQQQVLLQKRSKSKSRTSTLSADGSEAVKHKRTRSGCLTCRSRRVKCDEKRPVCERCQKGGRECVYPEPKGSAKEATRSAETSPQTTEKSDAGEGAAHSDRGRPRDPTQSLSSPMSSAGAPSNSPTDQPGQTPSPRTMGATSSWSHLPADIQRHLEWIADNITNLHYGIAHEADNFFESLLPQAALQDEALLNAVVAFASYLTTVQNPDGDLADFLRYHHRSITLLLEHFRKGEKHEISTLLTILQLAQIEEYLGDWVNVMGHQKAAFQVLDALFEPATAPRTPMGRMCFTWYARFDAYIAAVANTPSTLDPSWFEHMENFCRNQRALCPHESDWILAHEYIRIRRMRWQQNMLFTKRRQRQNQLDTSFGQEHEDLRQELVRFRQGWPPSIPRPEDIESRFGGREPTLDELFQTLEGGVMPELPSTEVTELYASWHLTMILHLIASPAMPSEELMSNVRKHAYSIIYYNEALRRRSSQGVLIGLQSMVQVACSVLRKDDHRIAMWVRRNLAEAEQMGSIQPARHREQMARDLNDPSIMRWWLPHDEGFTPMLRKVREFADERNDVARTAQQQDVREAKFLYELFAQMEIASQ</sequence>
<evidence type="ECO:0000313" key="5">
    <source>
        <dbReference type="EMBL" id="KAG9259273.1"/>
    </source>
</evidence>
<evidence type="ECO:0000256" key="1">
    <source>
        <dbReference type="ARBA" id="ARBA00004123"/>
    </source>
</evidence>
<comment type="caution">
    <text evidence="5">The sequence shown here is derived from an EMBL/GenBank/DDBJ whole genome shotgun (WGS) entry which is preliminary data.</text>
</comment>
<dbReference type="CDD" id="cd00067">
    <property type="entry name" value="GAL4"/>
    <property type="match status" value="1"/>
</dbReference>
<dbReference type="GO" id="GO:0000981">
    <property type="term" value="F:DNA-binding transcription factor activity, RNA polymerase II-specific"/>
    <property type="evidence" value="ECO:0007669"/>
    <property type="project" value="InterPro"/>
</dbReference>
<feature type="region of interest" description="Disordered" evidence="3">
    <location>
        <begin position="46"/>
        <end position="87"/>
    </location>
</feature>
<dbReference type="GO" id="GO:0000976">
    <property type="term" value="F:transcription cis-regulatory region binding"/>
    <property type="evidence" value="ECO:0007669"/>
    <property type="project" value="TreeGrafter"/>
</dbReference>
<gene>
    <name evidence="5" type="ORF">F5Z01DRAFT_685413</name>
</gene>
<comment type="subcellular location">
    <subcellularLocation>
        <location evidence="1">Nucleus</location>
    </subcellularLocation>
</comment>
<evidence type="ECO:0000313" key="6">
    <source>
        <dbReference type="Proteomes" id="UP000887229"/>
    </source>
</evidence>
<feature type="compositionally biased region" description="Polar residues" evidence="3">
    <location>
        <begin position="159"/>
        <end position="195"/>
    </location>
</feature>
<dbReference type="EMBL" id="MU251242">
    <property type="protein sequence ID" value="KAG9259273.1"/>
    <property type="molecule type" value="Genomic_DNA"/>
</dbReference>
<dbReference type="PROSITE" id="PS00463">
    <property type="entry name" value="ZN2_CY6_FUNGAL_1"/>
    <property type="match status" value="1"/>
</dbReference>
<dbReference type="InterPro" id="IPR036864">
    <property type="entry name" value="Zn2-C6_fun-type_DNA-bd_sf"/>
</dbReference>
<dbReference type="GO" id="GO:0005634">
    <property type="term" value="C:nucleus"/>
    <property type="evidence" value="ECO:0007669"/>
    <property type="project" value="UniProtKB-SubCell"/>
</dbReference>
<evidence type="ECO:0000256" key="3">
    <source>
        <dbReference type="SAM" id="MobiDB-lite"/>
    </source>
</evidence>
<dbReference type="SMART" id="SM00066">
    <property type="entry name" value="GAL4"/>
    <property type="match status" value="1"/>
</dbReference>
<dbReference type="SUPFAM" id="SSF57701">
    <property type="entry name" value="Zn2/Cys6 DNA-binding domain"/>
    <property type="match status" value="1"/>
</dbReference>
<dbReference type="RefSeq" id="XP_046123197.1">
    <property type="nucleotide sequence ID" value="XM_046265961.1"/>
</dbReference>
<dbReference type="GO" id="GO:0008270">
    <property type="term" value="F:zinc ion binding"/>
    <property type="evidence" value="ECO:0007669"/>
    <property type="project" value="InterPro"/>
</dbReference>
<dbReference type="PANTHER" id="PTHR37534">
    <property type="entry name" value="TRANSCRIPTIONAL ACTIVATOR PROTEIN UGA3"/>
    <property type="match status" value="1"/>
</dbReference>
<dbReference type="PROSITE" id="PS50048">
    <property type="entry name" value="ZN2_CY6_FUNGAL_2"/>
    <property type="match status" value="1"/>
</dbReference>
<feature type="region of interest" description="Disordered" evidence="3">
    <location>
        <begin position="114"/>
        <end position="195"/>
    </location>
</feature>
<keyword evidence="6" id="KW-1185">Reference proteome</keyword>
<dbReference type="GeneID" id="70296864"/>
<reference evidence="5" key="1">
    <citation type="journal article" date="2021" name="IMA Fungus">
        <title>Genomic characterization of three marine fungi, including Emericellopsis atlantica sp. nov. with signatures of a generalist lifestyle and marine biomass degradation.</title>
        <authorList>
            <person name="Hagestad O.C."/>
            <person name="Hou L."/>
            <person name="Andersen J.H."/>
            <person name="Hansen E.H."/>
            <person name="Altermark B."/>
            <person name="Li C."/>
            <person name="Kuhnert E."/>
            <person name="Cox R.J."/>
            <person name="Crous P.W."/>
            <person name="Spatafora J.W."/>
            <person name="Lail K."/>
            <person name="Amirebrahimi M."/>
            <person name="Lipzen A."/>
            <person name="Pangilinan J."/>
            <person name="Andreopoulos W."/>
            <person name="Hayes R.D."/>
            <person name="Ng V."/>
            <person name="Grigoriev I.V."/>
            <person name="Jackson S.A."/>
            <person name="Sutton T.D.S."/>
            <person name="Dobson A.D.W."/>
            <person name="Rama T."/>
        </authorList>
    </citation>
    <scope>NUCLEOTIDE SEQUENCE</scope>
    <source>
        <strain evidence="5">TS7</strain>
    </source>
</reference>
<feature type="compositionally biased region" description="Basic and acidic residues" evidence="3">
    <location>
        <begin position="140"/>
        <end position="158"/>
    </location>
</feature>
<protein>
    <recommendedName>
        <fullName evidence="4">Zn(2)-C6 fungal-type domain-containing protein</fullName>
    </recommendedName>
</protein>
<organism evidence="5 6">
    <name type="scientific">Emericellopsis atlantica</name>
    <dbReference type="NCBI Taxonomy" id="2614577"/>
    <lineage>
        <taxon>Eukaryota</taxon>
        <taxon>Fungi</taxon>
        <taxon>Dikarya</taxon>
        <taxon>Ascomycota</taxon>
        <taxon>Pezizomycotina</taxon>
        <taxon>Sordariomycetes</taxon>
        <taxon>Hypocreomycetidae</taxon>
        <taxon>Hypocreales</taxon>
        <taxon>Bionectriaceae</taxon>
        <taxon>Emericellopsis</taxon>
    </lineage>
</organism>
<feature type="domain" description="Zn(2)-C6 fungal-type" evidence="4">
    <location>
        <begin position="88"/>
        <end position="118"/>
    </location>
</feature>
<proteinExistence type="predicted"/>
<dbReference type="InterPro" id="IPR001138">
    <property type="entry name" value="Zn2Cys6_DnaBD"/>
</dbReference>
<accession>A0A9P8CTZ3</accession>
<dbReference type="AlphaFoldDB" id="A0A9P8CTZ3"/>
<dbReference type="GO" id="GO:0045944">
    <property type="term" value="P:positive regulation of transcription by RNA polymerase II"/>
    <property type="evidence" value="ECO:0007669"/>
    <property type="project" value="TreeGrafter"/>
</dbReference>
<dbReference type="Pfam" id="PF00172">
    <property type="entry name" value="Zn_clus"/>
    <property type="match status" value="1"/>
</dbReference>
<keyword evidence="2" id="KW-0539">Nucleus</keyword>